<feature type="domain" description="Cyclin-like" evidence="2">
    <location>
        <begin position="61"/>
        <end position="144"/>
    </location>
</feature>
<reference evidence="3" key="2">
    <citation type="submission" date="2021-08" db="EMBL/GenBank/DDBJ databases">
        <authorList>
            <person name="Eriksson T."/>
        </authorList>
    </citation>
    <scope>NUCLEOTIDE SEQUENCE</scope>
    <source>
        <strain evidence="3">Stoneville</strain>
        <tissue evidence="3">Whole head</tissue>
    </source>
</reference>
<organism evidence="3 4">
    <name type="scientific">Tenebrio molitor</name>
    <name type="common">Yellow mealworm beetle</name>
    <dbReference type="NCBI Taxonomy" id="7067"/>
    <lineage>
        <taxon>Eukaryota</taxon>
        <taxon>Metazoa</taxon>
        <taxon>Ecdysozoa</taxon>
        <taxon>Arthropoda</taxon>
        <taxon>Hexapoda</taxon>
        <taxon>Insecta</taxon>
        <taxon>Pterygota</taxon>
        <taxon>Neoptera</taxon>
        <taxon>Endopterygota</taxon>
        <taxon>Coleoptera</taxon>
        <taxon>Polyphaga</taxon>
        <taxon>Cucujiformia</taxon>
        <taxon>Tenebrionidae</taxon>
        <taxon>Tenebrio</taxon>
    </lineage>
</organism>
<comment type="similarity">
    <text evidence="1">Belongs to the cyclin family.</text>
</comment>
<dbReference type="AlphaFoldDB" id="A0A8J6H705"/>
<dbReference type="Proteomes" id="UP000719412">
    <property type="component" value="Unassembled WGS sequence"/>
</dbReference>
<sequence length="172" mass="19753">MDLHCVETTDTDIAACYDETLLQDRVLRNMLKTEGRYLPANASLLMKQSQVNPRMVEIVAGWMMEVCEEQACQDEVFLLAMNYLYRFLMTTDIKKSQLQLLGAACMLMASKLREPRPLSTETLVFYTDHSITTAMLTRERYQCEIDRFWRAAAGPGQNNAAIRIVSRENNRA</sequence>
<dbReference type="InterPro" id="IPR039361">
    <property type="entry name" value="Cyclin"/>
</dbReference>
<dbReference type="Pfam" id="PF00134">
    <property type="entry name" value="Cyclin_N"/>
    <property type="match status" value="1"/>
</dbReference>
<reference evidence="3" key="1">
    <citation type="journal article" date="2020" name="J Insects Food Feed">
        <title>The yellow mealworm (Tenebrio molitor) genome: a resource for the emerging insects as food and feed industry.</title>
        <authorList>
            <person name="Eriksson T."/>
            <person name="Andere A."/>
            <person name="Kelstrup H."/>
            <person name="Emery V."/>
            <person name="Picard C."/>
        </authorList>
    </citation>
    <scope>NUCLEOTIDE SEQUENCE</scope>
    <source>
        <strain evidence="3">Stoneville</strain>
        <tissue evidence="3">Whole head</tissue>
    </source>
</reference>
<dbReference type="PANTHER" id="PTHR10177">
    <property type="entry name" value="CYCLINS"/>
    <property type="match status" value="1"/>
</dbReference>
<comment type="caution">
    <text evidence="3">The sequence shown here is derived from an EMBL/GenBank/DDBJ whole genome shotgun (WGS) entry which is preliminary data.</text>
</comment>
<evidence type="ECO:0000256" key="1">
    <source>
        <dbReference type="RuleBase" id="RU000383"/>
    </source>
</evidence>
<keyword evidence="1" id="KW-0195">Cyclin</keyword>
<name>A0A8J6H705_TENMO</name>
<gene>
    <name evidence="3" type="ORF">GEV33_013735</name>
</gene>
<dbReference type="SUPFAM" id="SSF47954">
    <property type="entry name" value="Cyclin-like"/>
    <property type="match status" value="1"/>
</dbReference>
<dbReference type="InterPro" id="IPR013763">
    <property type="entry name" value="Cyclin-like_dom"/>
</dbReference>
<dbReference type="InterPro" id="IPR006671">
    <property type="entry name" value="Cyclin_N"/>
</dbReference>
<evidence type="ECO:0000259" key="2">
    <source>
        <dbReference type="SMART" id="SM00385"/>
    </source>
</evidence>
<keyword evidence="4" id="KW-1185">Reference proteome</keyword>
<dbReference type="Gene3D" id="1.10.472.10">
    <property type="entry name" value="Cyclin-like"/>
    <property type="match status" value="1"/>
</dbReference>
<evidence type="ECO:0000313" key="3">
    <source>
        <dbReference type="EMBL" id="KAH0809051.1"/>
    </source>
</evidence>
<evidence type="ECO:0000313" key="4">
    <source>
        <dbReference type="Proteomes" id="UP000719412"/>
    </source>
</evidence>
<dbReference type="SMART" id="SM00385">
    <property type="entry name" value="CYCLIN"/>
    <property type="match status" value="1"/>
</dbReference>
<protein>
    <recommendedName>
        <fullName evidence="2">Cyclin-like domain-containing protein</fullName>
    </recommendedName>
</protein>
<dbReference type="FunFam" id="1.10.472.10:FF:000003">
    <property type="entry name" value="G1/S-specific cyclin-D2"/>
    <property type="match status" value="1"/>
</dbReference>
<dbReference type="EMBL" id="JABDTM020028368">
    <property type="protein sequence ID" value="KAH0809051.1"/>
    <property type="molecule type" value="Genomic_DNA"/>
</dbReference>
<dbReference type="InterPro" id="IPR036915">
    <property type="entry name" value="Cyclin-like_sf"/>
</dbReference>
<proteinExistence type="inferred from homology"/>
<accession>A0A8J6H705</accession>